<gene>
    <name evidence="2" type="ORF">K505DRAFT_280743</name>
</gene>
<accession>A0A6A6X598</accession>
<dbReference type="AlphaFoldDB" id="A0A6A6X598"/>
<dbReference type="Proteomes" id="UP000799757">
    <property type="component" value="Unassembled WGS sequence"/>
</dbReference>
<sequence length="287" mass="31274">MPSISKSFTSLALFVLGIEAQKRAFLANLDSLDASSDRIPPSVGVQITTWAKGSYPQFCYDTARAQRGNGNTNVNCAIANLEVYTVTYSDCPTRPWTLCRCSDSNVSRQQFAVDFGRVPPGIRSRAVHALSIQDSGPSAGSGNDRILFRGAVKPAVYLHESMHSADQGFSASSTFTNAYNQDSCVPDNYANASPAEDFAQLGVWISYDTNPQTKVSSYVGDFSCMGHQLETVGLYAGEQLNKATSQCFDRRPNDPNVSVAFNRNTGEIKASEIEVLPPVVWEFEDSF</sequence>
<evidence type="ECO:0000313" key="2">
    <source>
        <dbReference type="EMBL" id="KAF2791411.1"/>
    </source>
</evidence>
<proteinExistence type="predicted"/>
<feature type="signal peptide" evidence="1">
    <location>
        <begin position="1"/>
        <end position="20"/>
    </location>
</feature>
<reference evidence="2" key="1">
    <citation type="journal article" date="2020" name="Stud. Mycol.">
        <title>101 Dothideomycetes genomes: a test case for predicting lifestyles and emergence of pathogens.</title>
        <authorList>
            <person name="Haridas S."/>
            <person name="Albert R."/>
            <person name="Binder M."/>
            <person name="Bloem J."/>
            <person name="Labutti K."/>
            <person name="Salamov A."/>
            <person name="Andreopoulos B."/>
            <person name="Baker S."/>
            <person name="Barry K."/>
            <person name="Bills G."/>
            <person name="Bluhm B."/>
            <person name="Cannon C."/>
            <person name="Castanera R."/>
            <person name="Culley D."/>
            <person name="Daum C."/>
            <person name="Ezra D."/>
            <person name="Gonzalez J."/>
            <person name="Henrissat B."/>
            <person name="Kuo A."/>
            <person name="Liang C."/>
            <person name="Lipzen A."/>
            <person name="Lutzoni F."/>
            <person name="Magnuson J."/>
            <person name="Mondo S."/>
            <person name="Nolan M."/>
            <person name="Ohm R."/>
            <person name="Pangilinan J."/>
            <person name="Park H.-J."/>
            <person name="Ramirez L."/>
            <person name="Alfaro M."/>
            <person name="Sun H."/>
            <person name="Tritt A."/>
            <person name="Yoshinaga Y."/>
            <person name="Zwiers L.-H."/>
            <person name="Turgeon B."/>
            <person name="Goodwin S."/>
            <person name="Spatafora J."/>
            <person name="Crous P."/>
            <person name="Grigoriev I."/>
        </authorList>
    </citation>
    <scope>NUCLEOTIDE SEQUENCE</scope>
    <source>
        <strain evidence="2">CBS 109.77</strain>
    </source>
</reference>
<protein>
    <submittedName>
        <fullName evidence="2">Uncharacterized protein</fullName>
    </submittedName>
</protein>
<feature type="chain" id="PRO_5025328527" evidence="1">
    <location>
        <begin position="21"/>
        <end position="287"/>
    </location>
</feature>
<keyword evidence="3" id="KW-1185">Reference proteome</keyword>
<name>A0A6A6X598_9PLEO</name>
<dbReference type="EMBL" id="MU002020">
    <property type="protein sequence ID" value="KAF2791411.1"/>
    <property type="molecule type" value="Genomic_DNA"/>
</dbReference>
<organism evidence="2 3">
    <name type="scientific">Melanomma pulvis-pyrius CBS 109.77</name>
    <dbReference type="NCBI Taxonomy" id="1314802"/>
    <lineage>
        <taxon>Eukaryota</taxon>
        <taxon>Fungi</taxon>
        <taxon>Dikarya</taxon>
        <taxon>Ascomycota</taxon>
        <taxon>Pezizomycotina</taxon>
        <taxon>Dothideomycetes</taxon>
        <taxon>Pleosporomycetidae</taxon>
        <taxon>Pleosporales</taxon>
        <taxon>Melanommataceae</taxon>
        <taxon>Melanomma</taxon>
    </lineage>
</organism>
<dbReference type="OrthoDB" id="2142213at2759"/>
<evidence type="ECO:0000256" key="1">
    <source>
        <dbReference type="SAM" id="SignalP"/>
    </source>
</evidence>
<evidence type="ECO:0000313" key="3">
    <source>
        <dbReference type="Proteomes" id="UP000799757"/>
    </source>
</evidence>
<keyword evidence="1" id="KW-0732">Signal</keyword>